<dbReference type="Pfam" id="PF11695">
    <property type="entry name" value="DUF3291"/>
    <property type="match status" value="1"/>
</dbReference>
<dbReference type="OrthoDB" id="2376237at2"/>
<gene>
    <name evidence="2" type="ORF">SFRA_008250</name>
</gene>
<comment type="caution">
    <text evidence="2">The sequence shown here is derived from an EMBL/GenBank/DDBJ whole genome shotgun (WGS) entry which is preliminary data.</text>
</comment>
<proteinExistence type="predicted"/>
<dbReference type="SUPFAM" id="SSF54909">
    <property type="entry name" value="Dimeric alpha+beta barrel"/>
    <property type="match status" value="1"/>
</dbReference>
<feature type="domain" description="DUF3291" evidence="1">
    <location>
        <begin position="10"/>
        <end position="147"/>
    </location>
</feature>
<dbReference type="InterPro" id="IPR011008">
    <property type="entry name" value="Dimeric_a/b-barrel"/>
</dbReference>
<dbReference type="Proteomes" id="UP000028058">
    <property type="component" value="Unassembled WGS sequence"/>
</dbReference>
<dbReference type="RefSeq" id="WP_043459521.1">
    <property type="nucleotide sequence ID" value="NZ_CP134822.1"/>
</dbReference>
<dbReference type="AlphaFoldDB" id="A0A420V6C6"/>
<sequence>MTDAAAPFELAQINIARLRAPLDSPQLKDFVDGLDPVNATADASDGFRWRLQSDSGNATDVPVLGDDWLIVNLTVWRDLDSLTRFMYDGLHRDLMRRRREWFERPAEAVTALWWVPAGHRPSVAEAEERLAHLRRHGPTPYAFGLRSAFPPGPASPVPSTAEATAADLARAREANAGDVCTVG</sequence>
<evidence type="ECO:0000259" key="1">
    <source>
        <dbReference type="Pfam" id="PF11695"/>
    </source>
</evidence>
<evidence type="ECO:0000313" key="2">
    <source>
        <dbReference type="EMBL" id="RKM97220.1"/>
    </source>
</evidence>
<name>A0A420V6C6_9ACTN</name>
<keyword evidence="3" id="KW-1185">Reference proteome</keyword>
<reference evidence="2 3" key="1">
    <citation type="journal article" date="2014" name="Genome Announc.">
        <title>Draft Genome Sequence of Streptomyces fradiae ATCC 19609, a Strain Highly Sensitive to Antibiotics.</title>
        <authorList>
            <person name="Bekker O.B."/>
            <person name="Klimina K.M."/>
            <person name="Vatlin A.A."/>
            <person name="Zakharevich N.V."/>
            <person name="Kasianov A.S."/>
            <person name="Danilenko V.N."/>
        </authorList>
    </citation>
    <scope>NUCLEOTIDE SEQUENCE [LARGE SCALE GENOMIC DNA]</scope>
    <source>
        <strain evidence="2 3">ATCC 19609</strain>
    </source>
</reference>
<dbReference type="EMBL" id="JNAD02000003">
    <property type="protein sequence ID" value="RKM97220.1"/>
    <property type="molecule type" value="Genomic_DNA"/>
</dbReference>
<protein>
    <submittedName>
        <fullName evidence="2">DUF3291 domain-containing protein</fullName>
    </submittedName>
</protein>
<dbReference type="InterPro" id="IPR021708">
    <property type="entry name" value="DUF3291"/>
</dbReference>
<evidence type="ECO:0000313" key="3">
    <source>
        <dbReference type="Proteomes" id="UP000028058"/>
    </source>
</evidence>
<accession>A0A420V6C6</accession>
<organism evidence="2 3">
    <name type="scientific">Streptomyces xinghaiensis</name>
    <dbReference type="NCBI Taxonomy" id="1038928"/>
    <lineage>
        <taxon>Bacteria</taxon>
        <taxon>Bacillati</taxon>
        <taxon>Actinomycetota</taxon>
        <taxon>Actinomycetes</taxon>
        <taxon>Kitasatosporales</taxon>
        <taxon>Streptomycetaceae</taxon>
        <taxon>Streptomyces</taxon>
    </lineage>
</organism>